<feature type="region of interest" description="Disordered" evidence="1">
    <location>
        <begin position="39"/>
        <end position="92"/>
    </location>
</feature>
<proteinExistence type="predicted"/>
<sequence length="92" mass="9933">MTASRGAMAGKRLGNTVLYHHAFPLSGATGGHSSSAAIHLFQTSSKSDHSSLRRDNDQQQSDRINRLVTSNNQSILSKSSSLSGEDFDHYQA</sequence>
<accession>A0A085N0H1</accession>
<evidence type="ECO:0000256" key="1">
    <source>
        <dbReference type="SAM" id="MobiDB-lite"/>
    </source>
</evidence>
<feature type="compositionally biased region" description="Basic and acidic residues" evidence="1">
    <location>
        <begin position="46"/>
        <end position="57"/>
    </location>
</feature>
<dbReference type="Proteomes" id="UP000030758">
    <property type="component" value="Unassembled WGS sequence"/>
</dbReference>
<organism evidence="2">
    <name type="scientific">Trichuris suis</name>
    <name type="common">pig whipworm</name>
    <dbReference type="NCBI Taxonomy" id="68888"/>
    <lineage>
        <taxon>Eukaryota</taxon>
        <taxon>Metazoa</taxon>
        <taxon>Ecdysozoa</taxon>
        <taxon>Nematoda</taxon>
        <taxon>Enoplea</taxon>
        <taxon>Dorylaimia</taxon>
        <taxon>Trichinellida</taxon>
        <taxon>Trichuridae</taxon>
        <taxon>Trichuris</taxon>
    </lineage>
</organism>
<reference evidence="2" key="1">
    <citation type="journal article" date="2014" name="Nat. Genet.">
        <title>Genome and transcriptome of the porcine whipworm Trichuris suis.</title>
        <authorList>
            <person name="Jex A.R."/>
            <person name="Nejsum P."/>
            <person name="Schwarz E.M."/>
            <person name="Hu L."/>
            <person name="Young N.D."/>
            <person name="Hall R.S."/>
            <person name="Korhonen P.K."/>
            <person name="Liao S."/>
            <person name="Thamsborg S."/>
            <person name="Xia J."/>
            <person name="Xu P."/>
            <person name="Wang S."/>
            <person name="Scheerlinck J.P."/>
            <person name="Hofmann A."/>
            <person name="Sternberg P.W."/>
            <person name="Wang J."/>
            <person name="Gasser R.B."/>
        </authorList>
    </citation>
    <scope>NUCLEOTIDE SEQUENCE [LARGE SCALE GENOMIC DNA]</scope>
    <source>
        <strain evidence="2">DCEP-RM93F</strain>
    </source>
</reference>
<protein>
    <submittedName>
        <fullName evidence="2">Uncharacterized protein</fullName>
    </submittedName>
</protein>
<gene>
    <name evidence="2" type="ORF">M514_24904</name>
</gene>
<dbReference type="AlphaFoldDB" id="A0A085N0H1"/>
<evidence type="ECO:0000313" key="2">
    <source>
        <dbReference type="EMBL" id="KFD62967.1"/>
    </source>
</evidence>
<name>A0A085N0H1_9BILA</name>
<dbReference type="EMBL" id="KL367584">
    <property type="protein sequence ID" value="KFD62967.1"/>
    <property type="molecule type" value="Genomic_DNA"/>
</dbReference>
<feature type="compositionally biased region" description="Low complexity" evidence="1">
    <location>
        <begin position="70"/>
        <end position="83"/>
    </location>
</feature>